<keyword evidence="7 11" id="KW-0418">Kinase</keyword>
<comment type="similarity">
    <text evidence="2 11">Belongs to the shikimate kinase family.</text>
</comment>
<comment type="pathway">
    <text evidence="1 11">Metabolic intermediate biosynthesis; chorismate biosynthesis; chorismate from D-erythrose 4-phosphate and phosphoenolpyruvate: step 5/7.</text>
</comment>
<evidence type="ECO:0000256" key="7">
    <source>
        <dbReference type="ARBA" id="ARBA00022777"/>
    </source>
</evidence>
<feature type="binding site" evidence="11">
    <location>
        <position position="85"/>
    </location>
    <ligand>
        <name>substrate</name>
    </ligand>
</feature>
<dbReference type="GO" id="GO:0000287">
    <property type="term" value="F:magnesium ion binding"/>
    <property type="evidence" value="ECO:0007669"/>
    <property type="project" value="UniProtKB-UniRule"/>
</dbReference>
<evidence type="ECO:0000256" key="1">
    <source>
        <dbReference type="ARBA" id="ARBA00004842"/>
    </source>
</evidence>
<name>A0A1M4T511_9ACTN</name>
<feature type="binding site" evidence="11">
    <location>
        <position position="20"/>
    </location>
    <ligand>
        <name>Mg(2+)</name>
        <dbReference type="ChEBI" id="CHEBI:18420"/>
    </ligand>
</feature>
<feature type="binding site" evidence="11">
    <location>
        <position position="146"/>
    </location>
    <ligand>
        <name>substrate</name>
    </ligand>
</feature>
<evidence type="ECO:0000256" key="8">
    <source>
        <dbReference type="ARBA" id="ARBA00022840"/>
    </source>
</evidence>
<dbReference type="PROSITE" id="PS01128">
    <property type="entry name" value="SHIKIMATE_KINASE"/>
    <property type="match status" value="1"/>
</dbReference>
<dbReference type="Pfam" id="PF01202">
    <property type="entry name" value="SKI"/>
    <property type="match status" value="1"/>
</dbReference>
<comment type="function">
    <text evidence="11">Catalyzes the specific phosphorylation of the 3-hydroxyl group of shikimic acid using ATP as a cosubstrate.</text>
</comment>
<feature type="binding site" evidence="11">
    <location>
        <position position="127"/>
    </location>
    <ligand>
        <name>ATP</name>
        <dbReference type="ChEBI" id="CHEBI:30616"/>
    </ligand>
</feature>
<evidence type="ECO:0000256" key="6">
    <source>
        <dbReference type="ARBA" id="ARBA00022741"/>
    </source>
</evidence>
<dbReference type="EC" id="2.7.1.71" evidence="3 11"/>
<dbReference type="STRING" id="1121881.SAMN02745225_00498"/>
<sequence length="186" mass="20673">MATLRPSLIALSGMMGAGKSKVAAELATLLSWESKDLDSIVEDILGETIASYISVHGEQAFRFCESKALAQVLQLPRPLVLALGGGTLMSLENQRMLKDAGAFIVWLDVPLEIIYRRLSAPEEISKRPLLNVKDLYLALSDRERKRRPGYESTCDLRIHTHSMSASEVAREIERKIGFSLESEEVE</sequence>
<dbReference type="InterPro" id="IPR023000">
    <property type="entry name" value="Shikimate_kinase_CS"/>
</dbReference>
<dbReference type="PRINTS" id="PR01100">
    <property type="entry name" value="SHIKIMTKNASE"/>
</dbReference>
<keyword evidence="11" id="KW-0963">Cytoplasm</keyword>
<feature type="binding site" evidence="11">
    <location>
        <position position="62"/>
    </location>
    <ligand>
        <name>substrate</name>
    </ligand>
</feature>
<dbReference type="GO" id="GO:0005524">
    <property type="term" value="F:ATP binding"/>
    <property type="evidence" value="ECO:0007669"/>
    <property type="project" value="UniProtKB-UniRule"/>
</dbReference>
<keyword evidence="11" id="KW-0479">Metal-binding</keyword>
<dbReference type="InterPro" id="IPR027417">
    <property type="entry name" value="P-loop_NTPase"/>
</dbReference>
<keyword evidence="6 11" id="KW-0547">Nucleotide-binding</keyword>
<keyword evidence="4 11" id="KW-0028">Amino-acid biosynthesis</keyword>
<accession>A0A1M4T511</accession>
<keyword evidence="9 11" id="KW-0057">Aromatic amino acid biosynthesis</keyword>
<dbReference type="GO" id="GO:0005829">
    <property type="term" value="C:cytosol"/>
    <property type="evidence" value="ECO:0007669"/>
    <property type="project" value="TreeGrafter"/>
</dbReference>
<dbReference type="Gene3D" id="3.40.50.300">
    <property type="entry name" value="P-loop containing nucleotide triphosphate hydrolases"/>
    <property type="match status" value="1"/>
</dbReference>
<keyword evidence="13" id="KW-1185">Reference proteome</keyword>
<dbReference type="GO" id="GO:0004765">
    <property type="term" value="F:shikimate kinase activity"/>
    <property type="evidence" value="ECO:0007669"/>
    <property type="project" value="UniProtKB-UniRule"/>
</dbReference>
<comment type="cofactor">
    <cofactor evidence="11">
        <name>Mg(2+)</name>
        <dbReference type="ChEBI" id="CHEBI:18420"/>
    </cofactor>
    <text evidence="11">Binds 1 Mg(2+) ion per subunit.</text>
</comment>
<keyword evidence="5 11" id="KW-0808">Transferase</keyword>
<dbReference type="GO" id="GO:0009423">
    <property type="term" value="P:chorismate biosynthetic process"/>
    <property type="evidence" value="ECO:0007669"/>
    <property type="project" value="UniProtKB-UniRule"/>
</dbReference>
<dbReference type="PANTHER" id="PTHR21087:SF16">
    <property type="entry name" value="SHIKIMATE KINASE 1, CHLOROPLASTIC"/>
    <property type="match status" value="1"/>
</dbReference>
<dbReference type="GO" id="GO:0009073">
    <property type="term" value="P:aromatic amino acid family biosynthetic process"/>
    <property type="evidence" value="ECO:0007669"/>
    <property type="project" value="UniProtKB-KW"/>
</dbReference>
<organism evidence="12 13">
    <name type="scientific">Ferrithrix thermotolerans DSM 19514</name>
    <dbReference type="NCBI Taxonomy" id="1121881"/>
    <lineage>
        <taxon>Bacteria</taxon>
        <taxon>Bacillati</taxon>
        <taxon>Actinomycetota</taxon>
        <taxon>Acidimicrobiia</taxon>
        <taxon>Acidimicrobiales</taxon>
        <taxon>Acidimicrobiaceae</taxon>
        <taxon>Ferrithrix</taxon>
    </lineage>
</organism>
<evidence type="ECO:0000256" key="10">
    <source>
        <dbReference type="ARBA" id="ARBA00048567"/>
    </source>
</evidence>
<evidence type="ECO:0000256" key="2">
    <source>
        <dbReference type="ARBA" id="ARBA00006997"/>
    </source>
</evidence>
<dbReference type="UniPathway" id="UPA00053">
    <property type="reaction ID" value="UER00088"/>
</dbReference>
<dbReference type="InterPro" id="IPR031322">
    <property type="entry name" value="Shikimate/glucono_kinase"/>
</dbReference>
<protein>
    <recommendedName>
        <fullName evidence="3 11">Shikimate kinase</fullName>
        <shortName evidence="11">SK</shortName>
        <ecNumber evidence="3 11">2.7.1.71</ecNumber>
    </recommendedName>
</protein>
<evidence type="ECO:0000256" key="11">
    <source>
        <dbReference type="HAMAP-Rule" id="MF_00109"/>
    </source>
</evidence>
<evidence type="ECO:0000313" key="13">
    <source>
        <dbReference type="Proteomes" id="UP000184295"/>
    </source>
</evidence>
<evidence type="ECO:0000313" key="12">
    <source>
        <dbReference type="EMBL" id="SHE39475.1"/>
    </source>
</evidence>
<proteinExistence type="inferred from homology"/>
<feature type="binding site" evidence="11">
    <location>
        <position position="38"/>
    </location>
    <ligand>
        <name>substrate</name>
    </ligand>
</feature>
<dbReference type="PANTHER" id="PTHR21087">
    <property type="entry name" value="SHIKIMATE KINASE"/>
    <property type="match status" value="1"/>
</dbReference>
<keyword evidence="8 11" id="KW-0067">ATP-binding</keyword>
<dbReference type="GO" id="GO:0008652">
    <property type="term" value="P:amino acid biosynthetic process"/>
    <property type="evidence" value="ECO:0007669"/>
    <property type="project" value="UniProtKB-KW"/>
</dbReference>
<dbReference type="EMBL" id="FQUL01000004">
    <property type="protein sequence ID" value="SHE39475.1"/>
    <property type="molecule type" value="Genomic_DNA"/>
</dbReference>
<evidence type="ECO:0000256" key="4">
    <source>
        <dbReference type="ARBA" id="ARBA00022605"/>
    </source>
</evidence>
<dbReference type="HAMAP" id="MF_00109">
    <property type="entry name" value="Shikimate_kinase"/>
    <property type="match status" value="1"/>
</dbReference>
<dbReference type="RefSeq" id="WP_084660113.1">
    <property type="nucleotide sequence ID" value="NZ_FQUL01000004.1"/>
</dbReference>
<comment type="caution">
    <text evidence="11">Lacks conserved residue(s) required for the propagation of feature annotation.</text>
</comment>
<comment type="subcellular location">
    <subcellularLocation>
        <location evidence="11">Cytoplasm</location>
    </subcellularLocation>
</comment>
<reference evidence="13" key="1">
    <citation type="submission" date="2016-11" db="EMBL/GenBank/DDBJ databases">
        <authorList>
            <person name="Varghese N."/>
            <person name="Submissions S."/>
        </authorList>
    </citation>
    <scope>NUCLEOTIDE SEQUENCE [LARGE SCALE GENOMIC DNA]</scope>
    <source>
        <strain evidence="13">DSM 19514</strain>
    </source>
</reference>
<evidence type="ECO:0000256" key="5">
    <source>
        <dbReference type="ARBA" id="ARBA00022679"/>
    </source>
</evidence>
<dbReference type="InterPro" id="IPR000623">
    <property type="entry name" value="Shikimate_kinase/TSH1"/>
</dbReference>
<dbReference type="CDD" id="cd00464">
    <property type="entry name" value="SK"/>
    <property type="match status" value="1"/>
</dbReference>
<gene>
    <name evidence="11" type="primary">aroK</name>
    <name evidence="12" type="ORF">SAMN02745225_00498</name>
</gene>
<comment type="catalytic activity">
    <reaction evidence="10 11">
        <text>shikimate + ATP = 3-phosphoshikimate + ADP + H(+)</text>
        <dbReference type="Rhea" id="RHEA:13121"/>
        <dbReference type="ChEBI" id="CHEBI:15378"/>
        <dbReference type="ChEBI" id="CHEBI:30616"/>
        <dbReference type="ChEBI" id="CHEBI:36208"/>
        <dbReference type="ChEBI" id="CHEBI:145989"/>
        <dbReference type="ChEBI" id="CHEBI:456216"/>
        <dbReference type="EC" id="2.7.1.71"/>
    </reaction>
</comment>
<keyword evidence="11" id="KW-0460">Magnesium</keyword>
<dbReference type="AlphaFoldDB" id="A0A1M4T511"/>
<dbReference type="OrthoDB" id="9800332at2"/>
<feature type="binding site" evidence="11">
    <location>
        <begin position="16"/>
        <end position="21"/>
    </location>
    <ligand>
        <name>ATP</name>
        <dbReference type="ChEBI" id="CHEBI:30616"/>
    </ligand>
</feature>
<comment type="subunit">
    <text evidence="11">Monomer.</text>
</comment>
<evidence type="ECO:0000256" key="9">
    <source>
        <dbReference type="ARBA" id="ARBA00023141"/>
    </source>
</evidence>
<dbReference type="SUPFAM" id="SSF52540">
    <property type="entry name" value="P-loop containing nucleoside triphosphate hydrolases"/>
    <property type="match status" value="1"/>
</dbReference>
<dbReference type="Proteomes" id="UP000184295">
    <property type="component" value="Unassembled WGS sequence"/>
</dbReference>
<evidence type="ECO:0000256" key="3">
    <source>
        <dbReference type="ARBA" id="ARBA00012154"/>
    </source>
</evidence>